<feature type="domain" description="AAA+ ATPase" evidence="14">
    <location>
        <begin position="167"/>
        <end position="350"/>
    </location>
</feature>
<dbReference type="GO" id="GO:0030254">
    <property type="term" value="P:protein secretion by the type III secretion system"/>
    <property type="evidence" value="ECO:0007669"/>
    <property type="project" value="InterPro"/>
</dbReference>
<evidence type="ECO:0000256" key="6">
    <source>
        <dbReference type="ARBA" id="ARBA00022781"/>
    </source>
</evidence>
<dbReference type="Gene3D" id="3.40.50.12240">
    <property type="match status" value="1"/>
</dbReference>
<accession>A0A382BQX4</accession>
<dbReference type="GO" id="GO:0044781">
    <property type="term" value="P:bacterial-type flagellum organization"/>
    <property type="evidence" value="ECO:0007669"/>
    <property type="project" value="UniProtKB-KW"/>
</dbReference>
<dbReference type="Pfam" id="PF18269">
    <property type="entry name" value="T3SS_ATPase_C"/>
    <property type="match status" value="1"/>
</dbReference>
<evidence type="ECO:0000256" key="4">
    <source>
        <dbReference type="ARBA" id="ARBA00022490"/>
    </source>
</evidence>
<dbReference type="GO" id="GO:0030257">
    <property type="term" value="C:type III protein secretion system complex"/>
    <property type="evidence" value="ECO:0007669"/>
    <property type="project" value="InterPro"/>
</dbReference>
<keyword evidence="12" id="KW-1006">Bacterial flagellum protein export</keyword>
<dbReference type="FunFam" id="3.40.50.12240:FF:000002">
    <property type="entry name" value="Flagellum-specific ATP synthase FliI"/>
    <property type="match status" value="1"/>
</dbReference>
<dbReference type="GO" id="GO:0005524">
    <property type="term" value="F:ATP binding"/>
    <property type="evidence" value="ECO:0007669"/>
    <property type="project" value="UniProtKB-KW"/>
</dbReference>
<dbReference type="AlphaFoldDB" id="A0A382BQX4"/>
<keyword evidence="5" id="KW-0547">Nucleotide-binding</keyword>
<dbReference type="EMBL" id="UINC01030813">
    <property type="protein sequence ID" value="SVB15812.1"/>
    <property type="molecule type" value="Genomic_DNA"/>
</dbReference>
<dbReference type="InterPro" id="IPR004100">
    <property type="entry name" value="ATPase_F1/V1/A1_a/bsu_N"/>
</dbReference>
<keyword evidence="9" id="KW-0653">Protein transport</keyword>
<keyword evidence="4" id="KW-0963">Cytoplasm</keyword>
<dbReference type="InterPro" id="IPR027417">
    <property type="entry name" value="P-loop_NTPase"/>
</dbReference>
<comment type="subcellular location">
    <subcellularLocation>
        <location evidence="1">Cytoplasm</location>
    </subcellularLocation>
</comment>
<evidence type="ECO:0000256" key="7">
    <source>
        <dbReference type="ARBA" id="ARBA00022795"/>
    </source>
</evidence>
<dbReference type="InterPro" id="IPR005714">
    <property type="entry name" value="ATPase_T3SS_FliI/YscN"/>
</dbReference>
<evidence type="ECO:0000256" key="9">
    <source>
        <dbReference type="ARBA" id="ARBA00022927"/>
    </source>
</evidence>
<evidence type="ECO:0000256" key="10">
    <source>
        <dbReference type="ARBA" id="ARBA00022967"/>
    </source>
</evidence>
<dbReference type="Pfam" id="PF02874">
    <property type="entry name" value="ATP-synt_ab_N"/>
    <property type="match status" value="1"/>
</dbReference>
<dbReference type="PANTHER" id="PTHR15184">
    <property type="entry name" value="ATP SYNTHASE"/>
    <property type="match status" value="1"/>
</dbReference>
<keyword evidence="7" id="KW-1005">Bacterial flagellum biogenesis</keyword>
<evidence type="ECO:0000256" key="1">
    <source>
        <dbReference type="ARBA" id="ARBA00004496"/>
    </source>
</evidence>
<evidence type="ECO:0000256" key="2">
    <source>
        <dbReference type="ARBA" id="ARBA00020580"/>
    </source>
</evidence>
<dbReference type="SMART" id="SM00382">
    <property type="entry name" value="AAA"/>
    <property type="match status" value="1"/>
</dbReference>
<keyword evidence="10" id="KW-1278">Translocase</keyword>
<dbReference type="SUPFAM" id="SSF52540">
    <property type="entry name" value="P-loop containing nucleoside triphosphate hydrolases"/>
    <property type="match status" value="1"/>
</dbReference>
<keyword evidence="8" id="KW-0067">ATP-binding</keyword>
<dbReference type="CDD" id="cd18117">
    <property type="entry name" value="ATP-synt_flagellum-secretory_path_III_N"/>
    <property type="match status" value="1"/>
</dbReference>
<gene>
    <name evidence="15" type="ORF">METZ01_LOCUS168666</name>
</gene>
<reference evidence="15" key="1">
    <citation type="submission" date="2018-05" db="EMBL/GenBank/DDBJ databases">
        <authorList>
            <person name="Lanie J.A."/>
            <person name="Ng W.-L."/>
            <person name="Kazmierczak K.M."/>
            <person name="Andrzejewski T.M."/>
            <person name="Davidsen T.M."/>
            <person name="Wayne K.J."/>
            <person name="Tettelin H."/>
            <person name="Glass J.I."/>
            <person name="Rusch D."/>
            <person name="Podicherti R."/>
            <person name="Tsui H.-C.T."/>
            <person name="Winkler M.E."/>
        </authorList>
    </citation>
    <scope>NUCLEOTIDE SEQUENCE</scope>
</reference>
<dbReference type="PANTHER" id="PTHR15184:SF81">
    <property type="entry name" value="FLAGELLUM-SPECIFIC ATP SYNTHASE"/>
    <property type="match status" value="1"/>
</dbReference>
<dbReference type="GO" id="GO:0005737">
    <property type="term" value="C:cytoplasm"/>
    <property type="evidence" value="ECO:0007669"/>
    <property type="project" value="UniProtKB-SubCell"/>
</dbReference>
<keyword evidence="13" id="KW-0066">ATP synthesis</keyword>
<sequence>MNDPVPLAAGLVSARLNVLAGCLESPATIPFGTVSRIVGMTIEAKALMVSLGTICLIQTSSGLEIEAQVVGFKEDAILLMSFEGTQGLESGARVRQKDQSDMALVGYEALGRVLDARGEPLDGMALPKCSASLPLVGPSINPMLRDPIEEILDVGVRSINSLLTIGCGQRIGLIAGSGVGKSVLLGMMTRFSSADGIVIGLIGERGREVKAFIEENLGIEGLRRSVVIASPADSSPLLRMRGARLAHCFAEFFRSEGKKVLLLMDSLTRVAHAQREIGLAIGEPPAVKGYPSSVFSILPKMIERSGTGIGGQGSITSIYTVLAEGDDLNDPVVDIARSALDGQIALSRDLADEGHFPAIDLQGSVSRLMQALQEKQYLQHVTTFRKLWAAYQQNKDLVQVGAYEVGTNYDLDRALHIKEKMLNFLIQDMNEECELDQSIHMLEGLVGGD</sequence>
<dbReference type="InterPro" id="IPR003593">
    <property type="entry name" value="AAA+_ATPase"/>
</dbReference>
<evidence type="ECO:0000256" key="8">
    <source>
        <dbReference type="ARBA" id="ARBA00022840"/>
    </source>
</evidence>
<evidence type="ECO:0000256" key="12">
    <source>
        <dbReference type="ARBA" id="ARBA00023225"/>
    </source>
</evidence>
<dbReference type="GO" id="GO:0046933">
    <property type="term" value="F:proton-transporting ATP synthase activity, rotational mechanism"/>
    <property type="evidence" value="ECO:0007669"/>
    <property type="project" value="TreeGrafter"/>
</dbReference>
<dbReference type="CDD" id="cd01136">
    <property type="entry name" value="ATPase_flagellum-secretory_path_III"/>
    <property type="match status" value="1"/>
</dbReference>
<proteinExistence type="predicted"/>
<evidence type="ECO:0000256" key="13">
    <source>
        <dbReference type="ARBA" id="ARBA00023310"/>
    </source>
</evidence>
<keyword evidence="6" id="KW-0375">Hydrogen ion transport</keyword>
<evidence type="ECO:0000256" key="3">
    <source>
        <dbReference type="ARBA" id="ARBA00022448"/>
    </source>
</evidence>
<dbReference type="InterPro" id="IPR000194">
    <property type="entry name" value="ATPase_F1/V1/A1_a/bsu_nucl-bd"/>
</dbReference>
<protein>
    <recommendedName>
        <fullName evidence="2">Flagellum-specific ATP synthase</fullName>
    </recommendedName>
</protein>
<dbReference type="Pfam" id="PF00006">
    <property type="entry name" value="ATP-synt_ab"/>
    <property type="match status" value="1"/>
</dbReference>
<keyword evidence="11" id="KW-0406">Ion transport</keyword>
<dbReference type="NCBIfam" id="TIGR01026">
    <property type="entry name" value="fliI_yscN"/>
    <property type="match status" value="1"/>
</dbReference>
<organism evidence="15">
    <name type="scientific">marine metagenome</name>
    <dbReference type="NCBI Taxonomy" id="408172"/>
    <lineage>
        <taxon>unclassified sequences</taxon>
        <taxon>metagenomes</taxon>
        <taxon>ecological metagenomes</taxon>
    </lineage>
</organism>
<evidence type="ECO:0000259" key="14">
    <source>
        <dbReference type="SMART" id="SM00382"/>
    </source>
</evidence>
<evidence type="ECO:0000256" key="5">
    <source>
        <dbReference type="ARBA" id="ARBA00022741"/>
    </source>
</evidence>
<evidence type="ECO:0000256" key="11">
    <source>
        <dbReference type="ARBA" id="ARBA00023065"/>
    </source>
</evidence>
<keyword evidence="3" id="KW-0813">Transport</keyword>
<dbReference type="InterPro" id="IPR040627">
    <property type="entry name" value="T3SS_ATPase_C"/>
</dbReference>
<evidence type="ECO:0000313" key="15">
    <source>
        <dbReference type="EMBL" id="SVB15812.1"/>
    </source>
</evidence>
<name>A0A382BQX4_9ZZZZ</name>
<dbReference type="GO" id="GO:0016887">
    <property type="term" value="F:ATP hydrolysis activity"/>
    <property type="evidence" value="ECO:0007669"/>
    <property type="project" value="InterPro"/>
</dbReference>
<dbReference type="InterPro" id="IPR050053">
    <property type="entry name" value="ATPase_alpha/beta_chains"/>
</dbReference>